<sequence length="989" mass="113301">MEPYQENNKHKDRNIFNDRNDKCHKNKPGNRMKSFLPNLFHTRSATLKPPCRTPAKEKVMTTPDEGFKAVKNALKHFLTVIGNNKLEVLPVLPGNGTIILESVSKVHELVTAGPGLNCHSSNVQSTLSHVYQSVANLIKFCDDYALYNSNNAPYHNENEEVNEEAKQQIAAEFKKVVREAESCVREVSEAMKSLEQLVPSNSRWFQTSLPEINSEQDTDMNNHLESSYVYRRNKSLECLGVYSSTTPSPPSKPPYERNSSEHPPAAPPVPPKKRNLYVETISNNNNNAFSMERLSLGSQGESDFSSLQEYDYRDSLDGTNSPHLNRSTQYSYSSSHSSSSQHFIINSSSTQSTLNSVVNQQFNMNQHMSSGSSVMLESWELTPPPLPKKERSSGRQRHDSQYDNVPELNCDSDFESDVPPPLPPKKRHISDYMKVFGPSRLESFLSDPTCVRDMFLHQQSHHMTQHSLWAYNSTVSFQSDFQTQSTCSRSIDTSFGYDEDVINRDSIDPHAPPLPPKTRNPPGSNVYSNQNSYVPEEDNQIICRPDKTNQQDKLSVADNKALLENLPECTIDFIKKLDVRDHLIFTEDGNDVRGAHPDALLVHATRDNNKHLFQDIYLTTYRTFTTPLDIIIKLIDRYNTFIISAEVQNQRAANETFSFLKRVVSELTIHELETNLVKLLKDFIYKLLSIGRIDAGKNLRQILLEKYACKNRESRINPLLTSLNVTTSQKTLLDFKPEALAETMTLLDSELFVKIEIPEVLSWIEQQSPEQQDEEKSPNLMKFTKHFNNVSYWARTQILNQRPAALRESYITKFIKIMDHLKTLNNFNSYLALVAALSSAPIKRLQSYKNKNITVSDMVTSYSALIDSTSSFKAYRQTLADAKPPCIPYIGLVLQDLTFVQIGNAKLLTYKELPAHIQYKNVINFSMRQYQFKILQNMRRFQSDRHDFRRQDRIEIIELFDDFEDFLQEESMWGLSEQIQPRKPAQHSN</sequence>
<protein>
    <submittedName>
        <fullName evidence="6">Guanine nucleotide-releasing factor 2</fullName>
    </submittedName>
</protein>
<dbReference type="InterPro" id="IPR023578">
    <property type="entry name" value="Ras_GEF_dom_sf"/>
</dbReference>
<dbReference type="PROSITE" id="PS50009">
    <property type="entry name" value="RASGEF_CAT"/>
    <property type="match status" value="1"/>
</dbReference>
<feature type="compositionally biased region" description="Basic and acidic residues" evidence="3">
    <location>
        <begin position="387"/>
        <end position="401"/>
    </location>
</feature>
<dbReference type="PROSITE" id="PS50212">
    <property type="entry name" value="RASGEF_NTER"/>
    <property type="match status" value="1"/>
</dbReference>
<dbReference type="SMART" id="SM00229">
    <property type="entry name" value="RasGEFN"/>
    <property type="match status" value="1"/>
</dbReference>
<evidence type="ECO:0000256" key="2">
    <source>
        <dbReference type="PROSITE-ProRule" id="PRU00168"/>
    </source>
</evidence>
<dbReference type="EMBL" id="HBUF01396973">
    <property type="protein sequence ID" value="CAG6735813.1"/>
    <property type="molecule type" value="Transcribed_RNA"/>
</dbReference>
<keyword evidence="1 2" id="KW-0344">Guanine-nucleotide releasing factor</keyword>
<feature type="region of interest" description="Disordered" evidence="3">
    <location>
        <begin position="241"/>
        <end position="273"/>
    </location>
</feature>
<name>A0A8D8PPW0_9HEMI</name>
<feature type="domain" description="Ras-GEF" evidence="4">
    <location>
        <begin position="736"/>
        <end position="982"/>
    </location>
</feature>
<dbReference type="InterPro" id="IPR008937">
    <property type="entry name" value="Ras-like_GEF"/>
</dbReference>
<feature type="compositionally biased region" description="Polar residues" evidence="3">
    <location>
        <begin position="317"/>
        <end position="326"/>
    </location>
</feature>
<dbReference type="EMBL" id="HBUF01670906">
    <property type="protein sequence ID" value="CAG6790441.1"/>
    <property type="molecule type" value="Transcribed_RNA"/>
</dbReference>
<feature type="compositionally biased region" description="Pro residues" evidence="3">
    <location>
        <begin position="510"/>
        <end position="519"/>
    </location>
</feature>
<proteinExistence type="predicted"/>
<dbReference type="InterPro" id="IPR000651">
    <property type="entry name" value="Ras-like_Gua-exchang_fac_N"/>
</dbReference>
<dbReference type="GO" id="GO:0005085">
    <property type="term" value="F:guanyl-nucleotide exchange factor activity"/>
    <property type="evidence" value="ECO:0007669"/>
    <property type="project" value="UniProtKB-KW"/>
</dbReference>
<evidence type="ECO:0000259" key="4">
    <source>
        <dbReference type="PROSITE" id="PS50009"/>
    </source>
</evidence>
<accession>A0A8D8PPW0</accession>
<feature type="compositionally biased region" description="Basic and acidic residues" evidence="3">
    <location>
        <begin position="7"/>
        <end position="23"/>
    </location>
</feature>
<feature type="region of interest" description="Disordered" evidence="3">
    <location>
        <begin position="312"/>
        <end position="340"/>
    </location>
</feature>
<dbReference type="CDD" id="cd00155">
    <property type="entry name" value="RasGEF"/>
    <property type="match status" value="1"/>
</dbReference>
<feature type="region of interest" description="Disordered" evidence="3">
    <location>
        <begin position="502"/>
        <end position="529"/>
    </location>
</feature>
<evidence type="ECO:0000259" key="5">
    <source>
        <dbReference type="PROSITE" id="PS50212"/>
    </source>
</evidence>
<dbReference type="PANTHER" id="PTHR23113">
    <property type="entry name" value="GUANINE NUCLEOTIDE EXCHANGE FACTOR"/>
    <property type="match status" value="1"/>
</dbReference>
<feature type="domain" description="N-terminal Ras-GEF" evidence="5">
    <location>
        <begin position="588"/>
        <end position="707"/>
    </location>
</feature>
<dbReference type="GO" id="GO:0005886">
    <property type="term" value="C:plasma membrane"/>
    <property type="evidence" value="ECO:0007669"/>
    <property type="project" value="TreeGrafter"/>
</dbReference>
<dbReference type="Pfam" id="PF00617">
    <property type="entry name" value="RasGEF"/>
    <property type="match status" value="1"/>
</dbReference>
<dbReference type="SMART" id="SM00147">
    <property type="entry name" value="RasGEF"/>
    <property type="match status" value="1"/>
</dbReference>
<organism evidence="6">
    <name type="scientific">Cacopsylla melanoneura</name>
    <dbReference type="NCBI Taxonomy" id="428564"/>
    <lineage>
        <taxon>Eukaryota</taxon>
        <taxon>Metazoa</taxon>
        <taxon>Ecdysozoa</taxon>
        <taxon>Arthropoda</taxon>
        <taxon>Hexapoda</taxon>
        <taxon>Insecta</taxon>
        <taxon>Pterygota</taxon>
        <taxon>Neoptera</taxon>
        <taxon>Paraneoptera</taxon>
        <taxon>Hemiptera</taxon>
        <taxon>Sternorrhyncha</taxon>
        <taxon>Psylloidea</taxon>
        <taxon>Psyllidae</taxon>
        <taxon>Psyllinae</taxon>
        <taxon>Cacopsylla</taxon>
    </lineage>
</organism>
<dbReference type="GO" id="GO:0007265">
    <property type="term" value="P:Ras protein signal transduction"/>
    <property type="evidence" value="ECO:0007669"/>
    <property type="project" value="TreeGrafter"/>
</dbReference>
<evidence type="ECO:0000256" key="3">
    <source>
        <dbReference type="SAM" id="MobiDB-lite"/>
    </source>
</evidence>
<dbReference type="EMBL" id="HBUF01015693">
    <property type="protein sequence ID" value="CAG6609684.1"/>
    <property type="molecule type" value="Transcribed_RNA"/>
</dbReference>
<dbReference type="InterPro" id="IPR001895">
    <property type="entry name" value="RASGEF_cat_dom"/>
</dbReference>
<dbReference type="EMBL" id="HBUF01670905">
    <property type="protein sequence ID" value="CAG6790440.1"/>
    <property type="molecule type" value="Transcribed_RNA"/>
</dbReference>
<dbReference type="Gene3D" id="1.20.870.10">
    <property type="entry name" value="Son of sevenless (SoS) protein Chain: S domain 1"/>
    <property type="match status" value="1"/>
</dbReference>
<evidence type="ECO:0000256" key="1">
    <source>
        <dbReference type="ARBA" id="ARBA00022658"/>
    </source>
</evidence>
<dbReference type="AlphaFoldDB" id="A0A8D8PPW0"/>
<feature type="compositionally biased region" description="Low complexity" evidence="3">
    <location>
        <begin position="327"/>
        <end position="340"/>
    </location>
</feature>
<dbReference type="Gene3D" id="1.10.840.10">
    <property type="entry name" value="Ras guanine-nucleotide exchange factors catalytic domain"/>
    <property type="match status" value="1"/>
</dbReference>
<reference evidence="6" key="1">
    <citation type="submission" date="2021-05" db="EMBL/GenBank/DDBJ databases">
        <authorList>
            <person name="Alioto T."/>
            <person name="Alioto T."/>
            <person name="Gomez Garrido J."/>
        </authorList>
    </citation>
    <scope>NUCLEOTIDE SEQUENCE</scope>
</reference>
<dbReference type="PANTHER" id="PTHR23113:SF224">
    <property type="entry name" value="RAP GUANINE NUCLEOTIDE EXCHANGE FACTOR 1"/>
    <property type="match status" value="1"/>
</dbReference>
<dbReference type="CDD" id="cd06224">
    <property type="entry name" value="REM"/>
    <property type="match status" value="1"/>
</dbReference>
<feature type="region of interest" description="Disordered" evidence="3">
    <location>
        <begin position="374"/>
        <end position="403"/>
    </location>
</feature>
<dbReference type="EMBL" id="HBUF01670907">
    <property type="protein sequence ID" value="CAG6790442.1"/>
    <property type="molecule type" value="Transcribed_RNA"/>
</dbReference>
<feature type="region of interest" description="Disordered" evidence="3">
    <location>
        <begin position="1"/>
        <end position="31"/>
    </location>
</feature>
<dbReference type="InterPro" id="IPR036964">
    <property type="entry name" value="RASGEF_cat_dom_sf"/>
</dbReference>
<dbReference type="EMBL" id="HBUF01015694">
    <property type="protein sequence ID" value="CAG6609685.1"/>
    <property type="molecule type" value="Transcribed_RNA"/>
</dbReference>
<evidence type="ECO:0000313" key="6">
    <source>
        <dbReference type="EMBL" id="CAG6609684.1"/>
    </source>
</evidence>
<dbReference type="EMBL" id="HBUF01234146">
    <property type="protein sequence ID" value="CAG6674554.1"/>
    <property type="molecule type" value="Transcribed_RNA"/>
</dbReference>
<dbReference type="EMBL" id="HBUF01396974">
    <property type="protein sequence ID" value="CAG6735814.1"/>
    <property type="molecule type" value="Transcribed_RNA"/>
</dbReference>
<dbReference type="SUPFAM" id="SSF48366">
    <property type="entry name" value="Ras GEF"/>
    <property type="match status" value="1"/>
</dbReference>